<evidence type="ECO:0000313" key="2">
    <source>
        <dbReference type="Proteomes" id="UP001375240"/>
    </source>
</evidence>
<gene>
    <name evidence="1" type="ORF">TWF696_001512</name>
</gene>
<evidence type="ECO:0000313" key="1">
    <source>
        <dbReference type="EMBL" id="KAK6338041.1"/>
    </source>
</evidence>
<accession>A0AAV9U9N3</accession>
<name>A0AAV9U9N3_9PEZI</name>
<dbReference type="EMBL" id="JAVHNQ010000010">
    <property type="protein sequence ID" value="KAK6338041.1"/>
    <property type="molecule type" value="Genomic_DNA"/>
</dbReference>
<proteinExistence type="predicted"/>
<reference evidence="1 2" key="1">
    <citation type="submission" date="2019-10" db="EMBL/GenBank/DDBJ databases">
        <authorList>
            <person name="Palmer J.M."/>
        </authorList>
    </citation>
    <scope>NUCLEOTIDE SEQUENCE [LARGE SCALE GENOMIC DNA]</scope>
    <source>
        <strain evidence="1 2">TWF696</strain>
    </source>
</reference>
<protein>
    <submittedName>
        <fullName evidence="1">Uncharacterized protein</fullName>
    </submittedName>
</protein>
<organism evidence="1 2">
    <name type="scientific">Orbilia brochopaga</name>
    <dbReference type="NCBI Taxonomy" id="3140254"/>
    <lineage>
        <taxon>Eukaryota</taxon>
        <taxon>Fungi</taxon>
        <taxon>Dikarya</taxon>
        <taxon>Ascomycota</taxon>
        <taxon>Pezizomycotina</taxon>
        <taxon>Orbiliomycetes</taxon>
        <taxon>Orbiliales</taxon>
        <taxon>Orbiliaceae</taxon>
        <taxon>Orbilia</taxon>
    </lineage>
</organism>
<keyword evidence="2" id="KW-1185">Reference proteome</keyword>
<dbReference type="Proteomes" id="UP001375240">
    <property type="component" value="Unassembled WGS sequence"/>
</dbReference>
<dbReference type="AlphaFoldDB" id="A0AAV9U9N3"/>
<comment type="caution">
    <text evidence="1">The sequence shown here is derived from an EMBL/GenBank/DDBJ whole genome shotgun (WGS) entry which is preliminary data.</text>
</comment>
<sequence length="457" mass="51210">MKLPRLQAFWKEAAQSRPQSLAAAPLAITDRLSRAINHPVLTPKESNQLLNEINSSFRKALDESRHPNDVRPPAHVSNLYANRADHHVSTLPNLRTLLERGHLPDHGPIATFKQHIDHGTATEALAIDCLKSYISLEMKLRKRHPNQQPQDSDGGSQIWHMLKNSPFMFQKLIPDPPLQRWLTAALLLSTQPTVPFNWLAELLHQKQFDAASRLFKDILMSMKNIFGVEDTVAFFVHFIKLRLPEYRRDTMLFPQSDLITRFHVRHLRKTAINLTRVGADAPPIIANMAETLYGWAGAGGRELLADHVRLWDQHGSRFGASLSLSRHGDTAPAVRYFNLRYNGDGIPVDLKTIRLAMQVVQRLVVTGSRSVAIDVAKMMESSIEAAGVVVGESHELEVMRGIAGRTLARFLARSSEEQIQYVTEGEWARAVVGLQSKQAKAPAAKAADGRSFILGFR</sequence>